<dbReference type="InterPro" id="IPR026337">
    <property type="entry name" value="AKG_HExxH"/>
</dbReference>
<proteinExistence type="predicted"/>
<dbReference type="KEGG" id="mne:D174_00095"/>
<organism evidence="1 2">
    <name type="scientific">Mycolicibacterium neoaurum VKM Ac-1815D</name>
    <dbReference type="NCBI Taxonomy" id="700508"/>
    <lineage>
        <taxon>Bacteria</taxon>
        <taxon>Bacillati</taxon>
        <taxon>Actinomycetota</taxon>
        <taxon>Actinomycetes</taxon>
        <taxon>Mycobacteriales</taxon>
        <taxon>Mycobacteriaceae</taxon>
        <taxon>Mycolicibacterium</taxon>
    </lineage>
</organism>
<evidence type="ECO:0000313" key="1">
    <source>
        <dbReference type="EMBL" id="AHC27767.1"/>
    </source>
</evidence>
<accession>V5XIC4</accession>
<dbReference type="EMBL" id="CP006936">
    <property type="protein sequence ID" value="AHC27767.1"/>
    <property type="molecule type" value="Genomic_DNA"/>
</dbReference>
<gene>
    <name evidence="1" type="ORF">D174_00095</name>
</gene>
<evidence type="ECO:0000313" key="2">
    <source>
        <dbReference type="Proteomes" id="UP000018763"/>
    </source>
</evidence>
<sequence>MTCALRDAVTKNTHTPEGLGAFILAARDCRDTPSAVKLVAPEHLSTYKVILDEVVASQDDIESRSVTATLLNDTATSDYVQRCVDLIDRHVPHDLVELSTFANTVVAFDHPDVSGTSVAGATGLIFIRPEDRTIDTIDHLIHEWSHNKFETILHTHRLWTDDERLHHSPIRGTPRPLYGVFHAIYVLLVVSEAMVHLMHVDELGDDASRKIDSFVTECDASLRALSDEPSLTEHGHKFVDLCLHWAETISKERSAA</sequence>
<dbReference type="Proteomes" id="UP000018763">
    <property type="component" value="Chromosome"/>
</dbReference>
<protein>
    <recommendedName>
        <fullName evidence="3">HEXXH motif domain-containing protein</fullName>
    </recommendedName>
</protein>
<dbReference type="AlphaFoldDB" id="V5XIC4"/>
<dbReference type="NCBIfam" id="TIGR04267">
    <property type="entry name" value="mod_HExxH"/>
    <property type="match status" value="1"/>
</dbReference>
<reference evidence="1 2" key="1">
    <citation type="journal article" date="2014" name="Genome Announc.">
        <title>Complete Genome Sequence of Sterol-Transforming Mycobacterium neoaurum Strain VKM Ac-1815D.</title>
        <authorList>
            <person name="Shtratnikova V.Y."/>
            <person name="Bragin E.Y."/>
            <person name="Dovbnya D.V."/>
            <person name="Pekov Y.A."/>
            <person name="Schelkunov M.I."/>
            <person name="Strizhov N."/>
            <person name="Ivashina T.V."/>
            <person name="Ashapkin V.V."/>
            <person name="Donova M.V."/>
        </authorList>
    </citation>
    <scope>NUCLEOTIDE SEQUENCE [LARGE SCALE GENOMIC DNA]</scope>
    <source>
        <strain evidence="1 2">VKM Ac-1815D</strain>
    </source>
</reference>
<name>V5XIC4_MYCNE</name>
<keyword evidence="2" id="KW-1185">Reference proteome</keyword>
<evidence type="ECO:0008006" key="3">
    <source>
        <dbReference type="Google" id="ProtNLM"/>
    </source>
</evidence>